<keyword evidence="4" id="KW-1185">Reference proteome</keyword>
<dbReference type="EMBL" id="SEOQ01000341">
    <property type="protein sequence ID" value="TFY65296.1"/>
    <property type="molecule type" value="Genomic_DNA"/>
</dbReference>
<evidence type="ECO:0000256" key="2">
    <source>
        <dbReference type="SAM" id="MobiDB-lite"/>
    </source>
</evidence>
<evidence type="ECO:0000313" key="3">
    <source>
        <dbReference type="EMBL" id="TFY65296.1"/>
    </source>
</evidence>
<protein>
    <submittedName>
        <fullName evidence="3">Uncharacterized protein</fullName>
    </submittedName>
</protein>
<name>A0A4Y9YRU7_9AGAM</name>
<reference evidence="3 4" key="1">
    <citation type="submission" date="2019-02" db="EMBL/GenBank/DDBJ databases">
        <title>Genome sequencing of the rare red list fungi Dentipellis fragilis.</title>
        <authorList>
            <person name="Buettner E."/>
            <person name="Kellner H."/>
        </authorList>
    </citation>
    <scope>NUCLEOTIDE SEQUENCE [LARGE SCALE GENOMIC DNA]</scope>
    <source>
        <strain evidence="3 4">DSM 105465</strain>
    </source>
</reference>
<organism evidence="3 4">
    <name type="scientific">Dentipellis fragilis</name>
    <dbReference type="NCBI Taxonomy" id="205917"/>
    <lineage>
        <taxon>Eukaryota</taxon>
        <taxon>Fungi</taxon>
        <taxon>Dikarya</taxon>
        <taxon>Basidiomycota</taxon>
        <taxon>Agaricomycotina</taxon>
        <taxon>Agaricomycetes</taxon>
        <taxon>Russulales</taxon>
        <taxon>Hericiaceae</taxon>
        <taxon>Dentipellis</taxon>
    </lineage>
</organism>
<accession>A0A4Y9YRU7</accession>
<keyword evidence="1" id="KW-0175">Coiled coil</keyword>
<proteinExistence type="predicted"/>
<comment type="caution">
    <text evidence="3">The sequence shown here is derived from an EMBL/GenBank/DDBJ whole genome shotgun (WGS) entry which is preliminary data.</text>
</comment>
<gene>
    <name evidence="3" type="ORF">EVG20_g5650</name>
</gene>
<feature type="coiled-coil region" evidence="1">
    <location>
        <begin position="118"/>
        <end position="148"/>
    </location>
</feature>
<evidence type="ECO:0000256" key="1">
    <source>
        <dbReference type="SAM" id="Coils"/>
    </source>
</evidence>
<evidence type="ECO:0000313" key="4">
    <source>
        <dbReference type="Proteomes" id="UP000298327"/>
    </source>
</evidence>
<feature type="region of interest" description="Disordered" evidence="2">
    <location>
        <begin position="14"/>
        <end position="111"/>
    </location>
</feature>
<feature type="compositionally biased region" description="Basic and acidic residues" evidence="2">
    <location>
        <begin position="86"/>
        <end position="104"/>
    </location>
</feature>
<dbReference type="AlphaFoldDB" id="A0A4Y9YRU7"/>
<sequence>MSYHSPEDFLPDNLYFFPIPNPAPAPPNSVDGFPAEPQRWVSCNDQISPLEGRHRKRQSRHQQSKLAGSSCGATRAGMQRSPNGEELLRKSTRDEFAHWPEHMRPTSRPEQIEMIQGLTETIRQLEELNKLKQEYLDLLKKRQASEEALD</sequence>
<feature type="compositionally biased region" description="Basic residues" evidence="2">
    <location>
        <begin position="53"/>
        <end position="63"/>
    </location>
</feature>
<dbReference type="Proteomes" id="UP000298327">
    <property type="component" value="Unassembled WGS sequence"/>
</dbReference>